<sequence>MQKYLLSRLLQAVLILFGVLVLVFFMVRIAGDPVNLMVPREASEEYREEFRNMMGFNRPLLVQLADFMGGALVGDFGNSLHFKEPAMPMVVHRLPATLELAGAGMIMAIVVAIPLGLIGGFRPGTWIDSLGRFLGLLGQSTPSFWLALLMIFFFAVDLGWFPSFGRDSIKSIILPGFVMGFGGMGALVRLTRSATMEIRGEDYIRTARSKGLLPKTIYIKHVLRNVLIPLVSVIGVSFGYSLGGSIYIETIFAWPGMGQLVQQAIGWRDYPLIQAIAVFTSVVVVLMSLLTDVAYAFIDPRIRYND</sequence>
<comment type="subcellular location">
    <subcellularLocation>
        <location evidence="1 7">Cell membrane</location>
        <topology evidence="1 7">Multi-pass membrane protein</topology>
    </subcellularLocation>
</comment>
<proteinExistence type="inferred from homology"/>
<accession>A0A8J6TIC8</accession>
<evidence type="ECO:0000256" key="1">
    <source>
        <dbReference type="ARBA" id="ARBA00004651"/>
    </source>
</evidence>
<evidence type="ECO:0000256" key="7">
    <source>
        <dbReference type="RuleBase" id="RU363032"/>
    </source>
</evidence>
<dbReference type="InterPro" id="IPR035906">
    <property type="entry name" value="MetI-like_sf"/>
</dbReference>
<evidence type="ECO:0000256" key="3">
    <source>
        <dbReference type="ARBA" id="ARBA00022475"/>
    </source>
</evidence>
<reference evidence="9 10" key="1">
    <citation type="submission" date="2020-08" db="EMBL/GenBank/DDBJ databases">
        <title>Bridging the membrane lipid divide: bacteria of the FCB group superphylum have the potential to synthesize archaeal ether lipids.</title>
        <authorList>
            <person name="Villanueva L."/>
            <person name="Von Meijenfeldt F.A.B."/>
            <person name="Westbye A.B."/>
            <person name="Yadav S."/>
            <person name="Hopmans E.C."/>
            <person name="Dutilh B.E."/>
            <person name="Sinninghe Damste J.S."/>
        </authorList>
    </citation>
    <scope>NUCLEOTIDE SEQUENCE [LARGE SCALE GENOMIC DNA]</scope>
    <source>
        <strain evidence="9">NIOZ-UU36</strain>
    </source>
</reference>
<dbReference type="AlphaFoldDB" id="A0A8J6TIC8"/>
<dbReference type="SUPFAM" id="SSF161098">
    <property type="entry name" value="MetI-like"/>
    <property type="match status" value="1"/>
</dbReference>
<protein>
    <submittedName>
        <fullName evidence="9">ABC transporter permease</fullName>
    </submittedName>
</protein>
<keyword evidence="3" id="KW-1003">Cell membrane</keyword>
<keyword evidence="6 7" id="KW-0472">Membrane</keyword>
<evidence type="ECO:0000313" key="9">
    <source>
        <dbReference type="EMBL" id="MBC8334137.1"/>
    </source>
</evidence>
<dbReference type="CDD" id="cd06261">
    <property type="entry name" value="TM_PBP2"/>
    <property type="match status" value="1"/>
</dbReference>
<dbReference type="Pfam" id="PF00528">
    <property type="entry name" value="BPD_transp_1"/>
    <property type="match status" value="1"/>
</dbReference>
<comment type="similarity">
    <text evidence="7">Belongs to the binding-protein-dependent transport system permease family.</text>
</comment>
<feature type="transmembrane region" description="Helical" evidence="7">
    <location>
        <begin position="226"/>
        <end position="252"/>
    </location>
</feature>
<dbReference type="GO" id="GO:0055085">
    <property type="term" value="P:transmembrane transport"/>
    <property type="evidence" value="ECO:0007669"/>
    <property type="project" value="InterPro"/>
</dbReference>
<keyword evidence="4 7" id="KW-0812">Transmembrane</keyword>
<dbReference type="Gene3D" id="1.10.3720.10">
    <property type="entry name" value="MetI-like"/>
    <property type="match status" value="1"/>
</dbReference>
<dbReference type="PROSITE" id="PS50928">
    <property type="entry name" value="ABC_TM1"/>
    <property type="match status" value="1"/>
</dbReference>
<evidence type="ECO:0000256" key="6">
    <source>
        <dbReference type="ARBA" id="ARBA00023136"/>
    </source>
</evidence>
<dbReference type="Pfam" id="PF19300">
    <property type="entry name" value="BPD_transp_1_N"/>
    <property type="match status" value="1"/>
</dbReference>
<dbReference type="EMBL" id="JACNJN010000050">
    <property type="protein sequence ID" value="MBC8334137.1"/>
    <property type="molecule type" value="Genomic_DNA"/>
</dbReference>
<dbReference type="InterPro" id="IPR000515">
    <property type="entry name" value="MetI-like"/>
</dbReference>
<dbReference type="Proteomes" id="UP000614469">
    <property type="component" value="Unassembled WGS sequence"/>
</dbReference>
<name>A0A8J6TIC8_9CHLR</name>
<evidence type="ECO:0000256" key="5">
    <source>
        <dbReference type="ARBA" id="ARBA00022989"/>
    </source>
</evidence>
<feature type="transmembrane region" description="Helical" evidence="7">
    <location>
        <begin position="168"/>
        <end position="190"/>
    </location>
</feature>
<evidence type="ECO:0000256" key="2">
    <source>
        <dbReference type="ARBA" id="ARBA00022448"/>
    </source>
</evidence>
<feature type="transmembrane region" description="Helical" evidence="7">
    <location>
        <begin position="133"/>
        <end position="156"/>
    </location>
</feature>
<feature type="transmembrane region" description="Helical" evidence="7">
    <location>
        <begin position="100"/>
        <end position="121"/>
    </location>
</feature>
<gene>
    <name evidence="9" type="ORF">H8E29_02635</name>
</gene>
<evidence type="ECO:0000313" key="10">
    <source>
        <dbReference type="Proteomes" id="UP000614469"/>
    </source>
</evidence>
<dbReference type="GO" id="GO:0005886">
    <property type="term" value="C:plasma membrane"/>
    <property type="evidence" value="ECO:0007669"/>
    <property type="project" value="UniProtKB-SubCell"/>
</dbReference>
<dbReference type="PANTHER" id="PTHR43163">
    <property type="entry name" value="DIPEPTIDE TRANSPORT SYSTEM PERMEASE PROTEIN DPPB-RELATED"/>
    <property type="match status" value="1"/>
</dbReference>
<comment type="caution">
    <text evidence="9">The sequence shown here is derived from an EMBL/GenBank/DDBJ whole genome shotgun (WGS) entry which is preliminary data.</text>
</comment>
<evidence type="ECO:0000259" key="8">
    <source>
        <dbReference type="PROSITE" id="PS50928"/>
    </source>
</evidence>
<keyword evidence="5 7" id="KW-1133">Transmembrane helix</keyword>
<evidence type="ECO:0000256" key="4">
    <source>
        <dbReference type="ARBA" id="ARBA00022692"/>
    </source>
</evidence>
<dbReference type="PANTHER" id="PTHR43163:SF6">
    <property type="entry name" value="DIPEPTIDE TRANSPORT SYSTEM PERMEASE PROTEIN DPPB-RELATED"/>
    <property type="match status" value="1"/>
</dbReference>
<keyword evidence="2 7" id="KW-0813">Transport</keyword>
<feature type="transmembrane region" description="Helical" evidence="7">
    <location>
        <begin position="272"/>
        <end position="298"/>
    </location>
</feature>
<organism evidence="9 10">
    <name type="scientific">Candidatus Desulfolinea nitratireducens</name>
    <dbReference type="NCBI Taxonomy" id="2841698"/>
    <lineage>
        <taxon>Bacteria</taxon>
        <taxon>Bacillati</taxon>
        <taxon>Chloroflexota</taxon>
        <taxon>Anaerolineae</taxon>
        <taxon>Anaerolineales</taxon>
        <taxon>Anaerolineales incertae sedis</taxon>
        <taxon>Candidatus Desulfolinea</taxon>
    </lineage>
</organism>
<feature type="transmembrane region" description="Helical" evidence="7">
    <location>
        <begin position="12"/>
        <end position="31"/>
    </location>
</feature>
<feature type="domain" description="ABC transmembrane type-1" evidence="8">
    <location>
        <begin position="94"/>
        <end position="291"/>
    </location>
</feature>
<dbReference type="InterPro" id="IPR045621">
    <property type="entry name" value="BPD_transp_1_N"/>
</dbReference>